<dbReference type="EMBL" id="BFAD01000004">
    <property type="protein sequence ID" value="GBE82248.1"/>
    <property type="molecule type" value="Genomic_DNA"/>
</dbReference>
<dbReference type="GO" id="GO:0003824">
    <property type="term" value="F:catalytic activity"/>
    <property type="evidence" value="ECO:0007669"/>
    <property type="project" value="InterPro"/>
</dbReference>
<comment type="caution">
    <text evidence="2">The sequence shown here is derived from an EMBL/GenBank/DDBJ whole genome shotgun (WGS) entry which is preliminary data.</text>
</comment>
<dbReference type="Gene3D" id="3.60.10.10">
    <property type="entry name" value="Endonuclease/exonuclease/phosphatase"/>
    <property type="match status" value="1"/>
</dbReference>
<proteinExistence type="predicted"/>
<protein>
    <submittedName>
        <fullName evidence="2">115 kDa protein in type-1 retrotransposable element</fullName>
    </submittedName>
</protein>
<reference evidence="2 3" key="1">
    <citation type="journal article" date="2018" name="Sci. Rep.">
        <title>Genome sequence of the cauliflower mushroom Sparassis crispa (Hanabiratake) and its association with beneficial usage.</title>
        <authorList>
            <person name="Kiyama R."/>
            <person name="Furutani Y."/>
            <person name="Kawaguchi K."/>
            <person name="Nakanishi T."/>
        </authorList>
    </citation>
    <scope>NUCLEOTIDE SEQUENCE [LARGE SCALE GENOMIC DNA]</scope>
</reference>
<dbReference type="GeneID" id="38779165"/>
<dbReference type="OrthoDB" id="2800852at2759"/>
<dbReference type="InParanoid" id="A0A401GJA8"/>
<evidence type="ECO:0000313" key="2">
    <source>
        <dbReference type="EMBL" id="GBE82248.1"/>
    </source>
</evidence>
<gene>
    <name evidence="2" type="ORF">SCP_0406320</name>
</gene>
<dbReference type="Pfam" id="PF14529">
    <property type="entry name" value="Exo_endo_phos_2"/>
    <property type="match status" value="1"/>
</dbReference>
<dbReference type="RefSeq" id="XP_027613161.1">
    <property type="nucleotide sequence ID" value="XM_027757360.1"/>
</dbReference>
<dbReference type="SUPFAM" id="SSF56219">
    <property type="entry name" value="DNase I-like"/>
    <property type="match status" value="1"/>
</dbReference>
<dbReference type="InterPro" id="IPR036691">
    <property type="entry name" value="Endo/exonu/phosph_ase_sf"/>
</dbReference>
<accession>A0A401GJA8</accession>
<evidence type="ECO:0000259" key="1">
    <source>
        <dbReference type="Pfam" id="PF14529"/>
    </source>
</evidence>
<sequence length="452" mass="51667">MPKGKRPRAMAYVRKRADFTVTLRSDLANDLDMQILEVQQAPHPTTLIVNIYNDNKKQGKRSAVKRLQKVALPNEIPVILSGDWNLHHPLWSRHATPANEIMERTVDWLTERGFSIQNEKGEPAFFSHSHKTYSTIDLTFLNPRATELNATKKWTIDRTKAFGSDHFALHWELDYRAVEIENVTGKKYNFKDADLKEWKAAFQVALNKCQAHLNVLLNLEDTMTTEQLDGATDALTEAMQAANEMTVPIRKPSDKARPWWNDALEKVNKRIAQQRSANLEHNKRWGMQSPAIAVTIKKSCNYFKCLYKTSRDKWITKTLEDAETKDIWSFGKWGKGERTYQSPAISQGPNKPPAVHHTDKCEALQNELFQPPPPLENAQIPDLATPGVNDFMHEPLTKEEVKNSIFDQGADKAPGLSQNPFRAIRWAWEVADSTITALMHHCLKTGYHPKAW</sequence>
<name>A0A401GJA8_9APHY</name>
<keyword evidence="3" id="KW-1185">Reference proteome</keyword>
<feature type="domain" description="Endonuclease/exonuclease/phosphatase" evidence="1">
    <location>
        <begin position="47"/>
        <end position="168"/>
    </location>
</feature>
<dbReference type="Proteomes" id="UP000287166">
    <property type="component" value="Unassembled WGS sequence"/>
</dbReference>
<evidence type="ECO:0000313" key="3">
    <source>
        <dbReference type="Proteomes" id="UP000287166"/>
    </source>
</evidence>
<organism evidence="2 3">
    <name type="scientific">Sparassis crispa</name>
    <dbReference type="NCBI Taxonomy" id="139825"/>
    <lineage>
        <taxon>Eukaryota</taxon>
        <taxon>Fungi</taxon>
        <taxon>Dikarya</taxon>
        <taxon>Basidiomycota</taxon>
        <taxon>Agaricomycotina</taxon>
        <taxon>Agaricomycetes</taxon>
        <taxon>Polyporales</taxon>
        <taxon>Sparassidaceae</taxon>
        <taxon>Sparassis</taxon>
    </lineage>
</organism>
<dbReference type="STRING" id="139825.A0A401GJA8"/>
<dbReference type="AlphaFoldDB" id="A0A401GJA8"/>
<dbReference type="InterPro" id="IPR005135">
    <property type="entry name" value="Endo/exonuclease/phosphatase"/>
</dbReference>